<dbReference type="AlphaFoldDB" id="A0A1I1JWU5"/>
<dbReference type="OrthoDB" id="338425at2"/>
<dbReference type="SUPFAM" id="SSF88723">
    <property type="entry name" value="PIN domain-like"/>
    <property type="match status" value="1"/>
</dbReference>
<organism evidence="1 2">
    <name type="scientific">Kushneria avicenniae</name>
    <dbReference type="NCBI Taxonomy" id="402385"/>
    <lineage>
        <taxon>Bacteria</taxon>
        <taxon>Pseudomonadati</taxon>
        <taxon>Pseudomonadota</taxon>
        <taxon>Gammaproteobacteria</taxon>
        <taxon>Oceanospirillales</taxon>
        <taxon>Halomonadaceae</taxon>
        <taxon>Kushneria</taxon>
    </lineage>
</organism>
<dbReference type="PIRSF" id="PIRSF008505">
    <property type="entry name" value="UCP008505"/>
    <property type="match status" value="1"/>
</dbReference>
<dbReference type="EMBL" id="FOLY01000003">
    <property type="protein sequence ID" value="SFC52452.1"/>
    <property type="molecule type" value="Genomic_DNA"/>
</dbReference>
<gene>
    <name evidence="1" type="ORF">SAMN05421848_1789</name>
</gene>
<name>A0A1I1JWU5_9GAMM</name>
<protein>
    <recommendedName>
        <fullName evidence="3">PIN domain-containing protein</fullName>
    </recommendedName>
</protein>
<dbReference type="STRING" id="402385.SAMN05421848_1789"/>
<dbReference type="InterPro" id="IPR029060">
    <property type="entry name" value="PIN-like_dom_sf"/>
</dbReference>
<keyword evidence="2" id="KW-1185">Reference proteome</keyword>
<evidence type="ECO:0000313" key="1">
    <source>
        <dbReference type="EMBL" id="SFC52452.1"/>
    </source>
</evidence>
<evidence type="ECO:0000313" key="2">
    <source>
        <dbReference type="Proteomes" id="UP000199046"/>
    </source>
</evidence>
<dbReference type="Gene3D" id="3.40.50.1010">
    <property type="entry name" value="5'-nuclease"/>
    <property type="match status" value="1"/>
</dbReference>
<dbReference type="InterPro" id="IPR016541">
    <property type="entry name" value="UCP008505"/>
</dbReference>
<evidence type="ECO:0008006" key="3">
    <source>
        <dbReference type="Google" id="ProtNLM"/>
    </source>
</evidence>
<accession>A0A1I1JWU5</accession>
<dbReference type="Pfam" id="PF14367">
    <property type="entry name" value="DUF4411"/>
    <property type="match status" value="1"/>
</dbReference>
<dbReference type="RefSeq" id="WP_090133051.1">
    <property type="nucleotide sequence ID" value="NZ_FOLY01000003.1"/>
</dbReference>
<proteinExistence type="predicted"/>
<sequence length="163" mass="18532">MYLLDANTYIQAKNFYYQMSFCPAYWAWLDQQYALSALASIRTVYDELSDGDDELSDWVKDRKDHFIPVSDDDIQQKFAEVAQHVAELKGKKQEFVAEFLSKADPWLIATAAVIGGTIVTHEIPVPENSTKVKIPNICDAFGVPYITTFQLLNQLKAQFVLSQ</sequence>
<reference evidence="2" key="1">
    <citation type="submission" date="2016-10" db="EMBL/GenBank/DDBJ databases">
        <authorList>
            <person name="Varghese N."/>
            <person name="Submissions S."/>
        </authorList>
    </citation>
    <scope>NUCLEOTIDE SEQUENCE [LARGE SCALE GENOMIC DNA]</scope>
    <source>
        <strain evidence="2">DSM 23439</strain>
    </source>
</reference>
<dbReference type="Proteomes" id="UP000199046">
    <property type="component" value="Unassembled WGS sequence"/>
</dbReference>